<evidence type="ECO:0000313" key="3">
    <source>
        <dbReference type="Proteomes" id="UP000736328"/>
    </source>
</evidence>
<dbReference type="InterPro" id="IPR052747">
    <property type="entry name" value="TA_system_RelE_toxin"/>
</dbReference>
<feature type="non-terminal residue" evidence="2">
    <location>
        <position position="99"/>
    </location>
</feature>
<dbReference type="Gene3D" id="3.30.2310.20">
    <property type="entry name" value="RelE-like"/>
    <property type="match status" value="1"/>
</dbReference>
<evidence type="ECO:0000313" key="2">
    <source>
        <dbReference type="EMBL" id="MBI4727411.1"/>
    </source>
</evidence>
<proteinExistence type="predicted"/>
<reference evidence="2" key="1">
    <citation type="submission" date="2020-07" db="EMBL/GenBank/DDBJ databases">
        <title>Huge and variable diversity of episymbiotic CPR bacteria and DPANN archaea in groundwater ecosystems.</title>
        <authorList>
            <person name="He C.Y."/>
            <person name="Keren R."/>
            <person name="Whittaker M."/>
            <person name="Farag I.F."/>
            <person name="Doudna J."/>
            <person name="Cate J.H.D."/>
            <person name="Banfield J.F."/>
        </authorList>
    </citation>
    <scope>NUCLEOTIDE SEQUENCE</scope>
    <source>
        <strain evidence="2">NC_groundwater_1520_Pr4_B-0.1um_53_5</strain>
    </source>
</reference>
<dbReference type="Proteomes" id="UP000736328">
    <property type="component" value="Unassembled WGS sequence"/>
</dbReference>
<dbReference type="PANTHER" id="PTHR38813:SF1">
    <property type="entry name" value="TOXIN RELE1-RELATED"/>
    <property type="match status" value="1"/>
</dbReference>
<sequence>MDLYKIVWKNSARKELEKIKREIIPKILKAIESLALNPFPAGVRKISGSEYTYRIRVGDYRIVYSIISLNSVPFIYTTNRKKSAITRKPGLTIRYREQR</sequence>
<dbReference type="AlphaFoldDB" id="A0A933IAV6"/>
<dbReference type="InterPro" id="IPR007712">
    <property type="entry name" value="RelE/ParE_toxin"/>
</dbReference>
<accession>A0A933IAV6</accession>
<dbReference type="EMBL" id="JACQXR010000122">
    <property type="protein sequence ID" value="MBI4727411.1"/>
    <property type="molecule type" value="Genomic_DNA"/>
</dbReference>
<keyword evidence="1" id="KW-1277">Toxin-antitoxin system</keyword>
<gene>
    <name evidence="2" type="ORF">HY768_09385</name>
</gene>
<name>A0A933IAV6_UNCT6</name>
<protein>
    <submittedName>
        <fullName evidence="2">Type II toxin-antitoxin system RelE/ParE family toxin</fullName>
    </submittedName>
</protein>
<comment type="caution">
    <text evidence="2">The sequence shown here is derived from an EMBL/GenBank/DDBJ whole genome shotgun (WGS) entry which is preliminary data.</text>
</comment>
<organism evidence="2 3">
    <name type="scientific">candidate division TA06 bacterium</name>
    <dbReference type="NCBI Taxonomy" id="2250710"/>
    <lineage>
        <taxon>Bacteria</taxon>
        <taxon>Bacteria division TA06</taxon>
    </lineage>
</organism>
<dbReference type="SUPFAM" id="SSF143011">
    <property type="entry name" value="RelE-like"/>
    <property type="match status" value="1"/>
</dbReference>
<dbReference type="Pfam" id="PF05016">
    <property type="entry name" value="ParE_toxin"/>
    <property type="match status" value="1"/>
</dbReference>
<dbReference type="InterPro" id="IPR035093">
    <property type="entry name" value="RelE/ParE_toxin_dom_sf"/>
</dbReference>
<dbReference type="PANTHER" id="PTHR38813">
    <property type="match status" value="1"/>
</dbReference>
<evidence type="ECO:0000256" key="1">
    <source>
        <dbReference type="ARBA" id="ARBA00022649"/>
    </source>
</evidence>